<dbReference type="PANTHER" id="PTHR46580:SF4">
    <property type="entry name" value="ATP_GTP-BINDING PROTEIN"/>
    <property type="match status" value="1"/>
</dbReference>
<evidence type="ECO:0000256" key="2">
    <source>
        <dbReference type="SAM" id="SignalP"/>
    </source>
</evidence>
<dbReference type="EMBL" id="CP053085">
    <property type="protein sequence ID" value="QJR37320.1"/>
    <property type="molecule type" value="Genomic_DNA"/>
</dbReference>
<dbReference type="Proteomes" id="UP000500938">
    <property type="component" value="Chromosome"/>
</dbReference>
<dbReference type="KEGG" id="ggr:HKW67_18300"/>
<dbReference type="InterPro" id="IPR028994">
    <property type="entry name" value="Integrin_alpha_N"/>
</dbReference>
<name>A0A6M4IRK5_9BACT</name>
<feature type="signal peptide" evidence="2">
    <location>
        <begin position="1"/>
        <end position="20"/>
    </location>
</feature>
<sequence length="403" mass="42119">MRTFCLAVVLFALSSPLADARAQLPLPQFDRVLLLETTAETSANASIGDVNGDGKPDIVLAKGRHWPLVDRVLIGDGKGGFAPARDLGTASDRSYAARLVDLDRDGDLDVVLSNDRPDPSLVYLNDGAGHFSVGSTFGKAEWPTRNASVADINGDGLPDIIVANRYGKNPGGNYVCLNRGAGRFDDQCIRFSRESATTITPADVNRDGLVDLIVPHRDGGQSMVYLQQRRTGTGPGTGIGAGLGPDPVFAGVPFGPADAAIRASETGDFNGDGILDLVAIDEANGLSLYTGVRDGGFAAGVSLGREQTAPYALAVGDLNADGLTDIVVGYVEAESVAYIRTGTTFARVRFGDGRGTVYGFAIGDVNGDGQVDIAAGRSEAPNVLYFGRRAALKPAPLKPAPRR</sequence>
<keyword evidence="1 2" id="KW-0732">Signal</keyword>
<dbReference type="InterPro" id="IPR013517">
    <property type="entry name" value="FG-GAP"/>
</dbReference>
<evidence type="ECO:0000313" key="3">
    <source>
        <dbReference type="EMBL" id="QJR37320.1"/>
    </source>
</evidence>
<dbReference type="Gene3D" id="2.130.10.130">
    <property type="entry name" value="Integrin alpha, N-terminal"/>
    <property type="match status" value="2"/>
</dbReference>
<proteinExistence type="predicted"/>
<dbReference type="RefSeq" id="WP_171226754.1">
    <property type="nucleotide sequence ID" value="NZ_CP053085.1"/>
</dbReference>
<dbReference type="Pfam" id="PF13517">
    <property type="entry name" value="FG-GAP_3"/>
    <property type="match status" value="3"/>
</dbReference>
<dbReference type="PANTHER" id="PTHR46580">
    <property type="entry name" value="SENSOR KINASE-RELATED"/>
    <property type="match status" value="1"/>
</dbReference>
<dbReference type="AlphaFoldDB" id="A0A6M4IRK5"/>
<feature type="chain" id="PRO_5026736608" evidence="2">
    <location>
        <begin position="21"/>
        <end position="403"/>
    </location>
</feature>
<evidence type="ECO:0000256" key="1">
    <source>
        <dbReference type="ARBA" id="ARBA00022729"/>
    </source>
</evidence>
<protein>
    <submittedName>
        <fullName evidence="3">VCBS repeat-containing protein</fullName>
    </submittedName>
</protein>
<evidence type="ECO:0000313" key="4">
    <source>
        <dbReference type="Proteomes" id="UP000500938"/>
    </source>
</evidence>
<reference evidence="3 4" key="1">
    <citation type="submission" date="2020-05" db="EMBL/GenBank/DDBJ databases">
        <title>Complete genome sequence of Gemmatimonas greenlandica TET16.</title>
        <authorList>
            <person name="Zeng Y."/>
        </authorList>
    </citation>
    <scope>NUCLEOTIDE SEQUENCE [LARGE SCALE GENOMIC DNA]</scope>
    <source>
        <strain evidence="3 4">TET16</strain>
    </source>
</reference>
<dbReference type="SUPFAM" id="SSF69318">
    <property type="entry name" value="Integrin alpha N-terminal domain"/>
    <property type="match status" value="2"/>
</dbReference>
<gene>
    <name evidence="3" type="ORF">HKW67_18300</name>
</gene>
<organism evidence="3 4">
    <name type="scientific">Gemmatimonas groenlandica</name>
    <dbReference type="NCBI Taxonomy" id="2732249"/>
    <lineage>
        <taxon>Bacteria</taxon>
        <taxon>Pseudomonadati</taxon>
        <taxon>Gemmatimonadota</taxon>
        <taxon>Gemmatimonadia</taxon>
        <taxon>Gemmatimonadales</taxon>
        <taxon>Gemmatimonadaceae</taxon>
        <taxon>Gemmatimonas</taxon>
    </lineage>
</organism>
<accession>A0A6M4IRK5</accession>
<keyword evidence="4" id="KW-1185">Reference proteome</keyword>